<keyword evidence="4" id="KW-0804">Transcription</keyword>
<dbReference type="PANTHER" id="PTHR30055:SF234">
    <property type="entry name" value="HTH-TYPE TRANSCRIPTIONAL REGULATOR BETI"/>
    <property type="match status" value="1"/>
</dbReference>
<dbReference type="eggNOG" id="COG1309">
    <property type="taxonomic scope" value="Bacteria"/>
</dbReference>
<dbReference type="OrthoDB" id="9809265at2"/>
<keyword evidence="8" id="KW-1185">Reference proteome</keyword>
<evidence type="ECO:0000256" key="3">
    <source>
        <dbReference type="ARBA" id="ARBA00023125"/>
    </source>
</evidence>
<dbReference type="Proteomes" id="UP000002257">
    <property type="component" value="Chromosome"/>
</dbReference>
<dbReference type="RefSeq" id="WP_012592387.1">
    <property type="nucleotide sequence ID" value="NC_011666.1"/>
</dbReference>
<dbReference type="Pfam" id="PF13977">
    <property type="entry name" value="TetR_C_6"/>
    <property type="match status" value="1"/>
</dbReference>
<keyword evidence="1" id="KW-0678">Repressor</keyword>
<evidence type="ECO:0000256" key="2">
    <source>
        <dbReference type="ARBA" id="ARBA00023015"/>
    </source>
</evidence>
<organism evidence="7 8">
    <name type="scientific">Methylocella silvestris (strain DSM 15510 / CIP 108128 / LMG 27833 / NCIMB 13906 / BL2)</name>
    <dbReference type="NCBI Taxonomy" id="395965"/>
    <lineage>
        <taxon>Bacteria</taxon>
        <taxon>Pseudomonadati</taxon>
        <taxon>Pseudomonadota</taxon>
        <taxon>Alphaproteobacteria</taxon>
        <taxon>Hyphomicrobiales</taxon>
        <taxon>Beijerinckiaceae</taxon>
        <taxon>Methylocella</taxon>
    </lineage>
</organism>
<evidence type="ECO:0000256" key="4">
    <source>
        <dbReference type="ARBA" id="ARBA00023163"/>
    </source>
</evidence>
<dbReference type="InterPro" id="IPR001647">
    <property type="entry name" value="HTH_TetR"/>
</dbReference>
<feature type="domain" description="HTH tetR-type" evidence="6">
    <location>
        <begin position="16"/>
        <end position="76"/>
    </location>
</feature>
<dbReference type="SUPFAM" id="SSF48498">
    <property type="entry name" value="Tetracyclin repressor-like, C-terminal domain"/>
    <property type="match status" value="1"/>
</dbReference>
<evidence type="ECO:0000256" key="1">
    <source>
        <dbReference type="ARBA" id="ARBA00022491"/>
    </source>
</evidence>
<dbReference type="PRINTS" id="PR00455">
    <property type="entry name" value="HTHTETR"/>
</dbReference>
<protein>
    <submittedName>
        <fullName evidence="7">Transcriptional regulator, TetR family</fullName>
    </submittedName>
</protein>
<sequence>MVQAEPGVRTPTAKGSDRVETILIAAKDILVKQGFANLSYRNIAKGAGIAVGNVNYYYPSKDNLMVDLAHYIFDRWDHRFRRRVPAKLKDDREIFKFSIEFMISENQRDRTVSLLMEMWTMANHSPAVSKMLGAFYQKMRAWISGMIERAKPDLSRESRDLRAALITAQIEGLMILIGPKRVRYDELVGLERVAVTQIERLAFED</sequence>
<evidence type="ECO:0000313" key="8">
    <source>
        <dbReference type="Proteomes" id="UP000002257"/>
    </source>
</evidence>
<evidence type="ECO:0000259" key="6">
    <source>
        <dbReference type="PROSITE" id="PS50977"/>
    </source>
</evidence>
<accession>B8ESA3</accession>
<dbReference type="InterPro" id="IPR039538">
    <property type="entry name" value="BetI_C"/>
</dbReference>
<keyword evidence="3 5" id="KW-0238">DNA-binding</keyword>
<dbReference type="PROSITE" id="PS50977">
    <property type="entry name" value="HTH_TETR_2"/>
    <property type="match status" value="1"/>
</dbReference>
<name>B8ESA3_METSB</name>
<dbReference type="InterPro" id="IPR036271">
    <property type="entry name" value="Tet_transcr_reg_TetR-rel_C_sf"/>
</dbReference>
<dbReference type="GO" id="GO:0000976">
    <property type="term" value="F:transcription cis-regulatory region binding"/>
    <property type="evidence" value="ECO:0007669"/>
    <property type="project" value="TreeGrafter"/>
</dbReference>
<reference evidence="7 8" key="1">
    <citation type="journal article" date="2010" name="J. Bacteriol.">
        <title>Complete genome sequence of the aerobic facultative methanotroph Methylocella silvestris BL2.</title>
        <authorList>
            <person name="Chen Y."/>
            <person name="Crombie A."/>
            <person name="Rahman M.T."/>
            <person name="Dedysh S.N."/>
            <person name="Liesack W."/>
            <person name="Stott M.B."/>
            <person name="Alam M."/>
            <person name="Theisen A.R."/>
            <person name="Murrell J.C."/>
            <person name="Dunfield P.F."/>
        </authorList>
    </citation>
    <scope>NUCLEOTIDE SEQUENCE [LARGE SCALE GENOMIC DNA]</scope>
    <source>
        <strain evidence="8">DSM 15510 / CIP 108128 / LMG 27833 / NCIMB 13906 / BL2</strain>
    </source>
</reference>
<dbReference type="GO" id="GO:0003700">
    <property type="term" value="F:DNA-binding transcription factor activity"/>
    <property type="evidence" value="ECO:0007669"/>
    <property type="project" value="TreeGrafter"/>
</dbReference>
<gene>
    <name evidence="7" type="ordered locus">Msil_3421</name>
</gene>
<dbReference type="Pfam" id="PF00440">
    <property type="entry name" value="TetR_N"/>
    <property type="match status" value="1"/>
</dbReference>
<dbReference type="KEGG" id="msl:Msil_3421"/>
<dbReference type="InterPro" id="IPR009057">
    <property type="entry name" value="Homeodomain-like_sf"/>
</dbReference>
<keyword evidence="2" id="KW-0805">Transcription regulation</keyword>
<dbReference type="PANTHER" id="PTHR30055">
    <property type="entry name" value="HTH-TYPE TRANSCRIPTIONAL REGULATOR RUTR"/>
    <property type="match status" value="1"/>
</dbReference>
<dbReference type="HOGENOM" id="CLU_069356_15_7_5"/>
<evidence type="ECO:0000313" key="7">
    <source>
        <dbReference type="EMBL" id="ACK52318.1"/>
    </source>
</evidence>
<dbReference type="EMBL" id="CP001280">
    <property type="protein sequence ID" value="ACK52318.1"/>
    <property type="molecule type" value="Genomic_DNA"/>
</dbReference>
<dbReference type="SUPFAM" id="SSF46689">
    <property type="entry name" value="Homeodomain-like"/>
    <property type="match status" value="1"/>
</dbReference>
<proteinExistence type="predicted"/>
<dbReference type="InterPro" id="IPR050109">
    <property type="entry name" value="HTH-type_TetR-like_transc_reg"/>
</dbReference>
<dbReference type="AlphaFoldDB" id="B8ESA3"/>
<dbReference type="Gene3D" id="1.10.357.10">
    <property type="entry name" value="Tetracycline Repressor, domain 2"/>
    <property type="match status" value="1"/>
</dbReference>
<feature type="DNA-binding region" description="H-T-H motif" evidence="5">
    <location>
        <begin position="39"/>
        <end position="58"/>
    </location>
</feature>
<evidence type="ECO:0000256" key="5">
    <source>
        <dbReference type="PROSITE-ProRule" id="PRU00335"/>
    </source>
</evidence>